<evidence type="ECO:0000256" key="5">
    <source>
        <dbReference type="ARBA" id="ARBA00022977"/>
    </source>
</evidence>
<dbReference type="Pfam" id="PF05690">
    <property type="entry name" value="ThiG"/>
    <property type="match status" value="1"/>
</dbReference>
<proteinExistence type="inferred from homology"/>
<sequence length="290" mass="30151">MTHPHPHPIHDPLVLDGTELSSRLIMGTGGLSSLHTLEQALLASGTELTTVALRRYAPGQGDSLFAMLERNDIRILPNTAGCYTARDALLTAELGREALETDWVKLEVIADEDTLLPDVVELLDATEQLVARGFKVFAYTSDDPAVARRLEDLGAAAVMPLGAPIGTGLGILNPHNIELIASRASVPVVLDAGIGTASEAALAMELGCDAVLLASAVTRAQDPVAMATAMRHAVLAGRLAAGAGRIPARRHAHASSPMAGRVGTDAPDDGRAAGSADVPRGDWAPVGERP</sequence>
<evidence type="ECO:0000256" key="4">
    <source>
        <dbReference type="ARBA" id="ARBA00022679"/>
    </source>
</evidence>
<evidence type="ECO:0000256" key="3">
    <source>
        <dbReference type="ARBA" id="ARBA00011960"/>
    </source>
</evidence>
<dbReference type="PANTHER" id="PTHR34266">
    <property type="entry name" value="THIAZOLE SYNTHASE"/>
    <property type="match status" value="1"/>
</dbReference>
<dbReference type="EC" id="2.8.1.10" evidence="3 8"/>
<dbReference type="OrthoDB" id="9805935at2"/>
<keyword evidence="6 8" id="KW-0704">Schiff base</keyword>
<dbReference type="STRING" id="136273.GY22_15005"/>
<dbReference type="GO" id="GO:0009229">
    <property type="term" value="P:thiamine diphosphate biosynthetic process"/>
    <property type="evidence" value="ECO:0007669"/>
    <property type="project" value="UniProtKB-UniRule"/>
</dbReference>
<dbReference type="RefSeq" id="WP_058874240.1">
    <property type="nucleotide sequence ID" value="NZ_LQBK01000021.1"/>
</dbReference>
<protein>
    <recommendedName>
        <fullName evidence="3 8">Thiazole synthase</fullName>
        <ecNumber evidence="3 8">2.8.1.10</ecNumber>
    </recommendedName>
</protein>
<name>A0A0W8IAN5_KOCRO</name>
<dbReference type="UniPathway" id="UPA00060"/>
<feature type="binding site" evidence="8">
    <location>
        <begin position="214"/>
        <end position="215"/>
    </location>
    <ligand>
        <name>1-deoxy-D-xylulose 5-phosphate</name>
        <dbReference type="ChEBI" id="CHEBI:57792"/>
    </ligand>
</feature>
<dbReference type="CDD" id="cd04728">
    <property type="entry name" value="ThiG"/>
    <property type="match status" value="1"/>
</dbReference>
<comment type="caution">
    <text evidence="11">The sequence shown here is derived from an EMBL/GenBank/DDBJ whole genome shotgun (WGS) entry which is preliminary data.</text>
</comment>
<comment type="pathway">
    <text evidence="2 8">Cofactor biosynthesis; thiamine diphosphate biosynthesis.</text>
</comment>
<evidence type="ECO:0000259" key="10">
    <source>
        <dbReference type="Pfam" id="PF05690"/>
    </source>
</evidence>
<evidence type="ECO:0000256" key="8">
    <source>
        <dbReference type="HAMAP-Rule" id="MF_00443"/>
    </source>
</evidence>
<dbReference type="AlphaFoldDB" id="A0A0W8IAN5"/>
<evidence type="ECO:0000256" key="2">
    <source>
        <dbReference type="ARBA" id="ARBA00004948"/>
    </source>
</evidence>
<evidence type="ECO:0000256" key="1">
    <source>
        <dbReference type="ARBA" id="ARBA00002834"/>
    </source>
</evidence>
<dbReference type="InterPro" id="IPR033983">
    <property type="entry name" value="Thiazole_synthase_ThiG"/>
</dbReference>
<dbReference type="Gene3D" id="3.20.20.70">
    <property type="entry name" value="Aldolase class I"/>
    <property type="match status" value="1"/>
</dbReference>
<evidence type="ECO:0000256" key="7">
    <source>
        <dbReference type="ARBA" id="ARBA00049897"/>
    </source>
</evidence>
<comment type="subunit">
    <text evidence="8">Homotetramer. Forms heterodimers with either ThiH or ThiS.</text>
</comment>
<evidence type="ECO:0000313" key="12">
    <source>
        <dbReference type="Proteomes" id="UP000053512"/>
    </source>
</evidence>
<comment type="similarity">
    <text evidence="8">Belongs to the ThiG family.</text>
</comment>
<evidence type="ECO:0000256" key="6">
    <source>
        <dbReference type="ARBA" id="ARBA00023270"/>
    </source>
</evidence>
<evidence type="ECO:0000256" key="9">
    <source>
        <dbReference type="SAM" id="MobiDB-lite"/>
    </source>
</evidence>
<comment type="function">
    <text evidence="1 8">Catalyzes the rearrangement of 1-deoxy-D-xylulose 5-phosphate (DXP) to produce the thiazole phosphate moiety of thiamine. Sulfur is provided by the thiocarboxylate moiety of the carrier protein ThiS. In vitro, sulfur can be provided by H(2)S.</text>
</comment>
<dbReference type="InterPro" id="IPR013785">
    <property type="entry name" value="Aldolase_TIM"/>
</dbReference>
<feature type="region of interest" description="Disordered" evidence="9">
    <location>
        <begin position="246"/>
        <end position="290"/>
    </location>
</feature>
<keyword evidence="8" id="KW-0963">Cytoplasm</keyword>
<feature type="domain" description="Thiazole synthase ThiG" evidence="10">
    <location>
        <begin position="15"/>
        <end position="257"/>
    </location>
</feature>
<evidence type="ECO:0000313" key="11">
    <source>
        <dbReference type="EMBL" id="KUG57028.1"/>
    </source>
</evidence>
<keyword evidence="5 8" id="KW-0784">Thiamine biosynthesis</keyword>
<comment type="subcellular location">
    <subcellularLocation>
        <location evidence="8">Cytoplasm</location>
    </subcellularLocation>
</comment>
<comment type="catalytic activity">
    <reaction evidence="7 8">
        <text>[ThiS sulfur-carrier protein]-C-terminal-Gly-aminoethanethioate + 2-iminoacetate + 1-deoxy-D-xylulose 5-phosphate = [ThiS sulfur-carrier protein]-C-terminal Gly-Gly + 2-[(2R,5Z)-2-carboxy-4-methylthiazol-5(2H)-ylidene]ethyl phosphate + 2 H2O + H(+)</text>
        <dbReference type="Rhea" id="RHEA:26297"/>
        <dbReference type="Rhea" id="RHEA-COMP:12909"/>
        <dbReference type="Rhea" id="RHEA-COMP:19908"/>
        <dbReference type="ChEBI" id="CHEBI:15377"/>
        <dbReference type="ChEBI" id="CHEBI:15378"/>
        <dbReference type="ChEBI" id="CHEBI:57792"/>
        <dbReference type="ChEBI" id="CHEBI:62899"/>
        <dbReference type="ChEBI" id="CHEBI:77846"/>
        <dbReference type="ChEBI" id="CHEBI:90778"/>
        <dbReference type="ChEBI" id="CHEBI:232372"/>
        <dbReference type="EC" id="2.8.1.10"/>
    </reaction>
</comment>
<reference evidence="12" key="1">
    <citation type="submission" date="2015-12" db="EMBL/GenBank/DDBJ databases">
        <authorList>
            <person name="Nair G.R."/>
            <person name="Kaur G."/>
            <person name="Mayilraj S."/>
        </authorList>
    </citation>
    <scope>NUCLEOTIDE SEQUENCE [LARGE SCALE GENOMIC DNA]</scope>
    <source>
        <strain evidence="12">CD08_4</strain>
    </source>
</reference>
<feature type="binding site" evidence="8">
    <location>
        <begin position="192"/>
        <end position="193"/>
    </location>
    <ligand>
        <name>1-deoxy-D-xylulose 5-phosphate</name>
        <dbReference type="ChEBI" id="CHEBI:57792"/>
    </ligand>
</feature>
<dbReference type="SUPFAM" id="SSF110399">
    <property type="entry name" value="ThiG-like"/>
    <property type="match status" value="1"/>
</dbReference>
<organism evidence="11 12">
    <name type="scientific">Kocuria rosea subsp. polaris</name>
    <dbReference type="NCBI Taxonomy" id="136273"/>
    <lineage>
        <taxon>Bacteria</taxon>
        <taxon>Bacillati</taxon>
        <taxon>Actinomycetota</taxon>
        <taxon>Actinomycetes</taxon>
        <taxon>Micrococcales</taxon>
        <taxon>Micrococcaceae</taxon>
        <taxon>Kocuria</taxon>
    </lineage>
</organism>
<dbReference type="GO" id="GO:0005737">
    <property type="term" value="C:cytoplasm"/>
    <property type="evidence" value="ECO:0007669"/>
    <property type="project" value="UniProtKB-SubCell"/>
</dbReference>
<dbReference type="PANTHER" id="PTHR34266:SF2">
    <property type="entry name" value="THIAZOLE SYNTHASE"/>
    <property type="match status" value="1"/>
</dbReference>
<dbReference type="EMBL" id="LQBK01000021">
    <property type="protein sequence ID" value="KUG57028.1"/>
    <property type="molecule type" value="Genomic_DNA"/>
</dbReference>
<accession>A0A0W8IAN5</accession>
<feature type="binding site" evidence="8">
    <location>
        <position position="166"/>
    </location>
    <ligand>
        <name>1-deoxy-D-xylulose 5-phosphate</name>
        <dbReference type="ChEBI" id="CHEBI:57792"/>
    </ligand>
</feature>
<keyword evidence="4 8" id="KW-0808">Transferase</keyword>
<feature type="active site" description="Schiff-base intermediate with DXP" evidence="8">
    <location>
        <position position="105"/>
    </location>
</feature>
<dbReference type="GO" id="GO:1990107">
    <property type="term" value="F:thiazole synthase activity"/>
    <property type="evidence" value="ECO:0007669"/>
    <property type="project" value="UniProtKB-EC"/>
</dbReference>
<dbReference type="Proteomes" id="UP000053512">
    <property type="component" value="Unassembled WGS sequence"/>
</dbReference>
<dbReference type="InterPro" id="IPR008867">
    <property type="entry name" value="ThiG"/>
</dbReference>
<gene>
    <name evidence="8" type="primary">thiG</name>
    <name evidence="11" type="ORF">AVL61_15710</name>
</gene>
<dbReference type="eggNOG" id="COG2022">
    <property type="taxonomic scope" value="Bacteria"/>
</dbReference>
<dbReference type="HAMAP" id="MF_00443">
    <property type="entry name" value="ThiG"/>
    <property type="match status" value="1"/>
</dbReference>